<dbReference type="STRING" id="990268.JCM19235_7140"/>
<evidence type="ECO:0000313" key="2">
    <source>
        <dbReference type="EMBL" id="GAL23245.1"/>
    </source>
</evidence>
<feature type="domain" description="Fumarate lyase N-terminal" evidence="1">
    <location>
        <begin position="2"/>
        <end position="91"/>
    </location>
</feature>
<name>A0A090S672_9VIBR</name>
<dbReference type="PANTHER" id="PTHR42696:SF2">
    <property type="entry name" value="ASPARTATE AMMONIA-LYASE"/>
    <property type="match status" value="1"/>
</dbReference>
<comment type="caution">
    <text evidence="2">The sequence shown here is derived from an EMBL/GenBank/DDBJ whole genome shotgun (WGS) entry which is preliminary data.</text>
</comment>
<dbReference type="AlphaFoldDB" id="A0A090S672"/>
<dbReference type="GO" id="GO:0005829">
    <property type="term" value="C:cytosol"/>
    <property type="evidence" value="ECO:0007669"/>
    <property type="project" value="TreeGrafter"/>
</dbReference>
<keyword evidence="3" id="KW-1185">Reference proteome</keyword>
<dbReference type="InterPro" id="IPR022761">
    <property type="entry name" value="Fumarate_lyase_N"/>
</dbReference>
<reference evidence="2 3" key="2">
    <citation type="submission" date="2014-09" db="EMBL/GenBank/DDBJ databases">
        <authorList>
            <consortium name="NBRP consortium"/>
            <person name="Sawabe T."/>
            <person name="Meirelles P."/>
            <person name="Nakanishi M."/>
            <person name="Sayaka M."/>
            <person name="Hattori M."/>
            <person name="Ohkuma M."/>
        </authorList>
    </citation>
    <scope>NUCLEOTIDE SEQUENCE [LARGE SCALE GENOMIC DNA]</scope>
    <source>
        <strain evidence="3">JCM19235</strain>
    </source>
</reference>
<dbReference type="InterPro" id="IPR051546">
    <property type="entry name" value="Aspartate_Ammonia-Lyase"/>
</dbReference>
<dbReference type="InterPro" id="IPR008948">
    <property type="entry name" value="L-Aspartase-like"/>
</dbReference>
<dbReference type="InterPro" id="IPR024083">
    <property type="entry name" value="Fumarase/histidase_N"/>
</dbReference>
<gene>
    <name evidence="2" type="ORF">JCM19235_7140</name>
</gene>
<dbReference type="GO" id="GO:0006531">
    <property type="term" value="P:aspartate metabolic process"/>
    <property type="evidence" value="ECO:0007669"/>
    <property type="project" value="TreeGrafter"/>
</dbReference>
<evidence type="ECO:0000313" key="3">
    <source>
        <dbReference type="Proteomes" id="UP000029228"/>
    </source>
</evidence>
<dbReference type="GO" id="GO:0008797">
    <property type="term" value="F:aspartate ammonia-lyase activity"/>
    <property type="evidence" value="ECO:0007669"/>
    <property type="project" value="UniProtKB-EC"/>
</dbReference>
<dbReference type="Gene3D" id="1.10.275.10">
    <property type="entry name" value="Fumarase/aspartase (N-terminal domain)"/>
    <property type="match status" value="1"/>
</dbReference>
<proteinExistence type="predicted"/>
<dbReference type="SUPFAM" id="SSF48557">
    <property type="entry name" value="L-aspartase-like"/>
    <property type="match status" value="1"/>
</dbReference>
<dbReference type="EMBL" id="BBMR01000019">
    <property type="protein sequence ID" value="GAL23245.1"/>
    <property type="molecule type" value="Genomic_DNA"/>
</dbReference>
<dbReference type="PANTHER" id="PTHR42696">
    <property type="entry name" value="ASPARTATE AMMONIA-LYASE"/>
    <property type="match status" value="1"/>
</dbReference>
<evidence type="ECO:0000259" key="1">
    <source>
        <dbReference type="Pfam" id="PF00206"/>
    </source>
</evidence>
<dbReference type="EC" id="4.3.1.1" evidence="2"/>
<keyword evidence="2" id="KW-0456">Lyase</keyword>
<dbReference type="Proteomes" id="UP000029228">
    <property type="component" value="Unassembled WGS sequence"/>
</dbReference>
<protein>
    <submittedName>
        <fullName evidence="2">Aspartate ammonia-lyase</fullName>
        <ecNumber evidence="2">4.3.1.1</ecNumber>
    </submittedName>
</protein>
<organism evidence="2 3">
    <name type="scientific">Vibrio maritimus</name>
    <dbReference type="NCBI Taxonomy" id="990268"/>
    <lineage>
        <taxon>Bacteria</taxon>
        <taxon>Pseudomonadati</taxon>
        <taxon>Pseudomonadota</taxon>
        <taxon>Gammaproteobacteria</taxon>
        <taxon>Vibrionales</taxon>
        <taxon>Vibrionaceae</taxon>
        <taxon>Vibrio</taxon>
    </lineage>
</organism>
<reference evidence="2 3" key="1">
    <citation type="submission" date="2014-09" db="EMBL/GenBank/DDBJ databases">
        <title>Vibrio maritimus JCM 19235. (C45) whole genome shotgun sequence.</title>
        <authorList>
            <person name="Sawabe T."/>
            <person name="Meirelles P."/>
            <person name="Nakanishi M."/>
            <person name="Sayaka M."/>
            <person name="Hattori M."/>
            <person name="Ohkuma M."/>
        </authorList>
    </citation>
    <scope>NUCLEOTIDE SEQUENCE [LARGE SCALE GENOMIC DNA]</scope>
    <source>
        <strain evidence="3">JCM19235</strain>
    </source>
</reference>
<accession>A0A090S672</accession>
<dbReference type="Pfam" id="PF00206">
    <property type="entry name" value="Lyase_1"/>
    <property type="match status" value="1"/>
</dbReference>
<sequence>MDQFPSDVFQGGAGTSVNMNTNEVIANVALELMGKEKGQYEFINPNDHVNKSQSTNCAYPTGFRIAVYNSVQKLIDAIEYLKGAFEAKSKSSLQF</sequence>